<sequence length="292" mass="32818">MNKTQKKPLNGSLPTEVQETKNKSINSNYITKIDELIEQGLSVYLMQPKTSVPFKGSRGHLDATNDINELKQLIEAHGDDSNVGISIVDTGLVVLDIDRHGSKNGFQALLDLGIKFNLDEEAVEITPNAGAHVFFKIPDGVDVNNLNHILATGLELLTNHVTVSPSSKIVDKEVAFYRHYGLKITEANTMPKWLIDLSTKDRKPNKPMNRAMYSVSQRWEMVLNGFAEGERNNQAVSVSGYLLRINVDPNAAFDILKLINSRSVTPLPDREIFTTFKSAYEREKQRREKENR</sequence>
<accession>A0ABX5SL39</accession>
<dbReference type="Proteomes" id="UP000295756">
    <property type="component" value="Chromosome"/>
</dbReference>
<dbReference type="SMART" id="SM00943">
    <property type="entry name" value="Prim-Pol"/>
    <property type="match status" value="1"/>
</dbReference>
<dbReference type="SMART" id="SM00942">
    <property type="entry name" value="PriCT_1"/>
    <property type="match status" value="1"/>
</dbReference>
<proteinExistence type="predicted"/>
<dbReference type="InterPro" id="IPR014820">
    <property type="entry name" value="PriCT_1"/>
</dbReference>
<dbReference type="EMBL" id="CP037939">
    <property type="protein sequence ID" value="QBR47763.1"/>
    <property type="molecule type" value="Genomic_DNA"/>
</dbReference>
<evidence type="ECO:0000259" key="3">
    <source>
        <dbReference type="SMART" id="SM00943"/>
    </source>
</evidence>
<name>A0ABX5SL39_9LACO</name>
<evidence type="ECO:0000313" key="4">
    <source>
        <dbReference type="EMBL" id="QBR47763.1"/>
    </source>
</evidence>
<evidence type="ECO:0000259" key="2">
    <source>
        <dbReference type="SMART" id="SM00942"/>
    </source>
</evidence>
<dbReference type="Pfam" id="PF09250">
    <property type="entry name" value="Prim-Pol"/>
    <property type="match status" value="1"/>
</dbReference>
<protein>
    <submittedName>
        <fullName evidence="4">DNA primase</fullName>
    </submittedName>
</protein>
<dbReference type="RefSeq" id="WP_134833573.1">
    <property type="nucleotide sequence ID" value="NZ_CP037939.1"/>
</dbReference>
<keyword evidence="5" id="KW-1185">Reference proteome</keyword>
<feature type="region of interest" description="Disordered" evidence="1">
    <location>
        <begin position="1"/>
        <end position="20"/>
    </location>
</feature>
<feature type="domain" description="Primase C-terminal 1" evidence="2">
    <location>
        <begin position="220"/>
        <end position="285"/>
    </location>
</feature>
<evidence type="ECO:0000313" key="5">
    <source>
        <dbReference type="Proteomes" id="UP000295756"/>
    </source>
</evidence>
<dbReference type="Pfam" id="PF08708">
    <property type="entry name" value="PriCT_1"/>
    <property type="match status" value="1"/>
</dbReference>
<dbReference type="CDD" id="cd04859">
    <property type="entry name" value="Prim_Pol"/>
    <property type="match status" value="1"/>
</dbReference>
<organism evidence="4 5">
    <name type="scientific">Leuconostoc kimchii</name>
    <dbReference type="NCBI Taxonomy" id="136609"/>
    <lineage>
        <taxon>Bacteria</taxon>
        <taxon>Bacillati</taxon>
        <taxon>Bacillota</taxon>
        <taxon>Bacilli</taxon>
        <taxon>Lactobacillales</taxon>
        <taxon>Lactobacillaceae</taxon>
        <taxon>Leuconostoc</taxon>
    </lineage>
</organism>
<gene>
    <name evidence="4" type="ORF">EW139_06365</name>
</gene>
<feature type="domain" description="DNA primase/polymerase bifunctional N-terminal" evidence="3">
    <location>
        <begin position="33"/>
        <end position="194"/>
    </location>
</feature>
<dbReference type="InterPro" id="IPR015330">
    <property type="entry name" value="DNA_primase/pol_bifunc_N"/>
</dbReference>
<dbReference type="SUPFAM" id="SSF56747">
    <property type="entry name" value="Prim-pol domain"/>
    <property type="match status" value="1"/>
</dbReference>
<reference evidence="4 5" key="1">
    <citation type="submission" date="2019-03" db="EMBL/GenBank/DDBJ databases">
        <title>Complete Genome Sequence of Leuconostoc kimchii strain NKJ218 Isolated from Homemade Kimchi.</title>
        <authorList>
            <person name="Jung J.Y."/>
            <person name="Jin H.M."/>
            <person name="Jung J.-W."/>
            <person name="Lee S.-Y."/>
            <person name="Ryu B.-G."/>
            <person name="Han S.-S."/>
            <person name="Kang H.K."/>
            <person name="Choi H.W."/>
            <person name="Chung E.J."/>
            <person name="Choi K.-M."/>
        </authorList>
    </citation>
    <scope>NUCLEOTIDE SEQUENCE [LARGE SCALE GENOMIC DNA]</scope>
    <source>
        <strain evidence="4 5">NKJ218</strain>
    </source>
</reference>
<evidence type="ECO:0000256" key="1">
    <source>
        <dbReference type="SAM" id="MobiDB-lite"/>
    </source>
</evidence>